<dbReference type="OrthoDB" id="9786584at2"/>
<organism evidence="5 6">
    <name type="scientific">Pollutimonas thiosulfatoxidans</name>
    <dbReference type="NCBI Taxonomy" id="2028345"/>
    <lineage>
        <taxon>Bacteria</taxon>
        <taxon>Pseudomonadati</taxon>
        <taxon>Pseudomonadota</taxon>
        <taxon>Betaproteobacteria</taxon>
        <taxon>Burkholderiales</taxon>
        <taxon>Alcaligenaceae</taxon>
        <taxon>Pollutimonas</taxon>
    </lineage>
</organism>
<dbReference type="InterPro" id="IPR036237">
    <property type="entry name" value="Xyl_isomerase-like_sf"/>
</dbReference>
<keyword evidence="1 2" id="KW-0413">Isomerase</keyword>
<evidence type="ECO:0000259" key="4">
    <source>
        <dbReference type="Pfam" id="PF01261"/>
    </source>
</evidence>
<evidence type="ECO:0000313" key="5">
    <source>
        <dbReference type="EMBL" id="QAA95094.1"/>
    </source>
</evidence>
<sequence length="262" mass="28124">MKLAANLSLLYPGLPLPEKAAAAARDGFAAIELLDPYTSDSADLHAVLLQHGLTLALINTPMGAPGEKGLGCIPGREDEFRAGVSRALDVCAATGCRSIHAMAGAPPDGSSRKACRETLLANLRQAAPMAAEAGVTLTLEALNRHDAPGYFYHLPTEAAEIVAAVNHPALRLQFDFYHAQREQLNVDRALQEVLAWVHHVQIAHPEQRQEPDPSDPPVAAALRTLRRAGYTGWIGCEYRPKGDTTAGLGWRDAYQTIITDAV</sequence>
<keyword evidence="6" id="KW-1185">Reference proteome</keyword>
<comment type="similarity">
    <text evidence="2">Belongs to the hyi family.</text>
</comment>
<dbReference type="InterPro" id="IPR026040">
    <property type="entry name" value="HyI-like"/>
</dbReference>
<feature type="active site" description="Proton donor/acceptor" evidence="3">
    <location>
        <position position="140"/>
    </location>
</feature>
<dbReference type="SUPFAM" id="SSF51658">
    <property type="entry name" value="Xylose isomerase-like"/>
    <property type="match status" value="1"/>
</dbReference>
<dbReference type="GO" id="GO:0046487">
    <property type="term" value="P:glyoxylate metabolic process"/>
    <property type="evidence" value="ECO:0007669"/>
    <property type="project" value="TreeGrafter"/>
</dbReference>
<dbReference type="EMBL" id="CP022987">
    <property type="protein sequence ID" value="QAA95094.1"/>
    <property type="molecule type" value="Genomic_DNA"/>
</dbReference>
<dbReference type="Pfam" id="PF01261">
    <property type="entry name" value="AP_endonuc_2"/>
    <property type="match status" value="1"/>
</dbReference>
<dbReference type="GO" id="GO:0008903">
    <property type="term" value="F:hydroxypyruvate isomerase activity"/>
    <property type="evidence" value="ECO:0007669"/>
    <property type="project" value="TreeGrafter"/>
</dbReference>
<name>A0A410GFM1_9BURK</name>
<dbReference type="Gene3D" id="3.20.20.150">
    <property type="entry name" value="Divalent-metal-dependent TIM barrel enzymes"/>
    <property type="match status" value="1"/>
</dbReference>
<gene>
    <name evidence="5" type="ORF">CKA81_15430</name>
</gene>
<dbReference type="Proteomes" id="UP000283474">
    <property type="component" value="Chromosome"/>
</dbReference>
<accession>A0A410GFM1</accession>
<feature type="domain" description="Xylose isomerase-like TIM barrel" evidence="4">
    <location>
        <begin position="21"/>
        <end position="250"/>
    </location>
</feature>
<dbReference type="InterPro" id="IPR013022">
    <property type="entry name" value="Xyl_isomerase-like_TIM-brl"/>
</dbReference>
<keyword evidence="5" id="KW-0670">Pyruvate</keyword>
<dbReference type="PANTHER" id="PTHR43489">
    <property type="entry name" value="ISOMERASE"/>
    <property type="match status" value="1"/>
</dbReference>
<proteinExistence type="inferred from homology"/>
<dbReference type="PANTHER" id="PTHR43489:SF6">
    <property type="entry name" value="HYDROXYPYRUVATE ISOMERASE-RELATED"/>
    <property type="match status" value="1"/>
</dbReference>
<evidence type="ECO:0000256" key="3">
    <source>
        <dbReference type="PIRSR" id="PIRSR006241-50"/>
    </source>
</evidence>
<evidence type="ECO:0000256" key="1">
    <source>
        <dbReference type="ARBA" id="ARBA00023235"/>
    </source>
</evidence>
<reference evidence="5 6" key="1">
    <citation type="submission" date="2017-08" db="EMBL/GenBank/DDBJ databases">
        <authorList>
            <person name="Park S.-J."/>
            <person name="Kim H."/>
        </authorList>
    </citation>
    <scope>NUCLEOTIDE SEQUENCE [LARGE SCALE GENOMIC DNA]</scope>
    <source>
        <strain evidence="6">ye3</strain>
    </source>
</reference>
<evidence type="ECO:0000256" key="2">
    <source>
        <dbReference type="PIRNR" id="PIRNR006241"/>
    </source>
</evidence>
<dbReference type="AlphaFoldDB" id="A0A410GFM1"/>
<dbReference type="KEGG" id="pus:CKA81_15430"/>
<evidence type="ECO:0000313" key="6">
    <source>
        <dbReference type="Proteomes" id="UP000283474"/>
    </source>
</evidence>
<feature type="active site" description="Proton donor/acceptor" evidence="3">
    <location>
        <position position="237"/>
    </location>
</feature>
<dbReference type="PIRSF" id="PIRSF006241">
    <property type="entry name" value="HyI"/>
    <property type="match status" value="1"/>
</dbReference>
<dbReference type="InterPro" id="IPR050417">
    <property type="entry name" value="Sugar_Epim/Isomerase"/>
</dbReference>
<protein>
    <submittedName>
        <fullName evidence="5">Hydroxypyruvate isomerase</fullName>
    </submittedName>
</protein>
<dbReference type="RefSeq" id="WP_128356083.1">
    <property type="nucleotide sequence ID" value="NZ_CP022987.1"/>
</dbReference>